<evidence type="ECO:0000256" key="1">
    <source>
        <dbReference type="ARBA" id="ARBA00004496"/>
    </source>
</evidence>
<dbReference type="Proteomes" id="UP000245609">
    <property type="component" value="Unassembled WGS sequence"/>
</dbReference>
<evidence type="ECO:0000313" key="7">
    <source>
        <dbReference type="EMBL" id="PVV03605.1"/>
    </source>
</evidence>
<dbReference type="PROSITE" id="PS50219">
    <property type="entry name" value="CNH"/>
    <property type="match status" value="1"/>
</dbReference>
<gene>
    <name evidence="7" type="ORF">BB560_001904</name>
</gene>
<protein>
    <recommendedName>
        <fullName evidence="6">CNH domain-containing protein</fullName>
    </recommendedName>
</protein>
<dbReference type="InterPro" id="IPR032914">
    <property type="entry name" value="Vam6/VPS39/TRAP1"/>
</dbReference>
<dbReference type="InterPro" id="IPR001180">
    <property type="entry name" value="CNH_dom"/>
</dbReference>
<dbReference type="GO" id="GO:0016020">
    <property type="term" value="C:membrane"/>
    <property type="evidence" value="ECO:0007669"/>
    <property type="project" value="TreeGrafter"/>
</dbReference>
<keyword evidence="2" id="KW-0813">Transport</keyword>
<feature type="compositionally biased region" description="Basic and acidic residues" evidence="5">
    <location>
        <begin position="70"/>
        <end position="79"/>
    </location>
</feature>
<organism evidence="7 8">
    <name type="scientific">Smittium megazygosporum</name>
    <dbReference type="NCBI Taxonomy" id="133381"/>
    <lineage>
        <taxon>Eukaryota</taxon>
        <taxon>Fungi</taxon>
        <taxon>Fungi incertae sedis</taxon>
        <taxon>Zoopagomycota</taxon>
        <taxon>Kickxellomycotina</taxon>
        <taxon>Harpellomycetes</taxon>
        <taxon>Harpellales</taxon>
        <taxon>Legeriomycetaceae</taxon>
        <taxon>Smittium</taxon>
    </lineage>
</organism>
<evidence type="ECO:0000313" key="8">
    <source>
        <dbReference type="Proteomes" id="UP000245609"/>
    </source>
</evidence>
<feature type="compositionally biased region" description="Polar residues" evidence="5">
    <location>
        <begin position="40"/>
        <end position="69"/>
    </location>
</feature>
<dbReference type="PANTHER" id="PTHR12894:SF27">
    <property type="entry name" value="TRANSFORMING GROWTH FACTOR-BETA RECEPTOR-ASSOCIATED PROTEIN 1"/>
    <property type="match status" value="1"/>
</dbReference>
<dbReference type="GO" id="GO:0006914">
    <property type="term" value="P:autophagy"/>
    <property type="evidence" value="ECO:0007669"/>
    <property type="project" value="TreeGrafter"/>
</dbReference>
<dbReference type="OrthoDB" id="10258882at2759"/>
<comment type="subcellular location">
    <subcellularLocation>
        <location evidence="1">Cytoplasm</location>
    </subcellularLocation>
</comment>
<dbReference type="PANTHER" id="PTHR12894">
    <property type="entry name" value="CNH DOMAIN CONTAINING"/>
    <property type="match status" value="1"/>
</dbReference>
<keyword evidence="8" id="KW-1185">Reference proteome</keyword>
<dbReference type="EMBL" id="MBFS01000212">
    <property type="protein sequence ID" value="PVV03605.1"/>
    <property type="molecule type" value="Genomic_DNA"/>
</dbReference>
<sequence length="1363" mass="152679">MERDSSNNLLNSEAKSHFILQKIIEQVKLSPFNQSETLQAVTKEAGSTSVSPQIPQESSKPSQTNISTVSKDDAEKSDSDTFSQGKVSLEGIDSPKILPDSPGTDKVDYKEGMNTEQTSQEDNLQESSKENLKVGSPLKTSPLVESASNTSISSTQLALSPKKGLNVTKIESVDSCDSELYIGTNDGQIFQLFAQPALYDSQVPAEYFEGNKILVGSGGKKVEQLFVFPSHQKLVCLCDSTVYWYSIPDLKLLEPSIAPVIKGVNCISINYLYTNSKPRKLLDSATICVAKKQVLQVYEAGKKISLKKEIPLTLGAVTLCHSGSYACMADIKAYRILDLSARVQNLELVTISGAYKDPKTGKTTRPPRPKVLAIGPQEFFFLVSSTQDVSSLGVIVSETGEARRGTLQFTEVPKSIAYKDPYLYALFSDGRVEIHDTYGVNETLLKTIYIPKLQKPRRLQFINSYYINSFEPSVFSPKSAIISGSSDIPKENADFLVAHNKNKTNKPNSNLLDNLIIENITVLFGNSLEGIIKPSFFIEIDNLLNQKRVEEAIDMMEKTKDYYSKPDYSSNEARYLYQKAALIFLEGLLFDDALRYFLRGNVDPLLVLSLSKKTKQLLGSLLKPSDISSPSEILSIASDLQDIESIIYKSVPQLSTGLPEQSQNVLNTYLQSSNTFLMRFLEKIKSTKITGNTLTCIYTTLTVLYCEEDRLDKLEVVLKENKAYINIDIVISYLTSIKKFYYSSIVYKHFGFHDNCLDIYEDFISGKVKDDSFPGENDYIGYLENLKDEQTTIKRFYNLLKIDVSLAVDVFMLISPGAVAGLNIDSLIEKVKSCNDDKILSKFIKHLTTVHHSKSPLYMTLLAQIYIRDIERWFISQPSKGNQDSELSFDYKTELEQSYHIRKNIDPSLTFREYLRKMVFSVKVSYTDRERFRMVQEDDVLDNDKLNEQPRYYDQVLKRKMSKGFLNSLLLRNQLLLLITDPTQVFEEKDVLETIDGHAKTYLSFEQAVLLLRIGQVKAAVSLLVQKAQEFTEAEIICFHKKSPKSLSNLIPAGAYSSKHVSHAKSLKNTSESTSGGKTLFSKGDNAICPESKDHDLRLFLLSEYLKVEDPELSYSLVCSLLTRFSDQFQLNSIIHLIPPQWLFSPLIPFSRINFVSSKAQSVFSSTSTSLLNSRVHTLRGSYYDTLKTPASSGEFLEHANTMISGPESLISKISMDIISYNNSFSLAGASSELHPRLGRDINKAIEAKEPKHPSSLHPASSDSERGKKLIDYGSFSPKSAKPYFILQLADSCPKCGEAINIQESFAFFFESNQIKESGDGSSNLGARDDLLGVYGYGTNFGQFRIYTSRGGYIALDRKMIVT</sequence>
<feature type="compositionally biased region" description="Basic and acidic residues" evidence="5">
    <location>
        <begin position="103"/>
        <end position="113"/>
    </location>
</feature>
<dbReference type="Pfam" id="PF00780">
    <property type="entry name" value="CNH"/>
    <property type="match status" value="1"/>
</dbReference>
<name>A0A2T9ZG87_9FUNG</name>
<evidence type="ECO:0000256" key="3">
    <source>
        <dbReference type="ARBA" id="ARBA00022490"/>
    </source>
</evidence>
<evidence type="ECO:0000256" key="2">
    <source>
        <dbReference type="ARBA" id="ARBA00022448"/>
    </source>
</evidence>
<evidence type="ECO:0000256" key="4">
    <source>
        <dbReference type="ARBA" id="ARBA00022927"/>
    </source>
</evidence>
<feature type="region of interest" description="Disordered" evidence="5">
    <location>
        <begin position="1247"/>
        <end position="1266"/>
    </location>
</feature>
<keyword evidence="3" id="KW-0963">Cytoplasm</keyword>
<keyword evidence="4" id="KW-0653">Protein transport</keyword>
<feature type="domain" description="CNH" evidence="6">
    <location>
        <begin position="167"/>
        <end position="466"/>
    </location>
</feature>
<evidence type="ECO:0000256" key="5">
    <source>
        <dbReference type="SAM" id="MobiDB-lite"/>
    </source>
</evidence>
<dbReference type="STRING" id="133381.A0A2T9ZG87"/>
<feature type="compositionally biased region" description="Polar residues" evidence="5">
    <location>
        <begin position="114"/>
        <end position="126"/>
    </location>
</feature>
<dbReference type="GO" id="GO:0034058">
    <property type="term" value="P:endosomal vesicle fusion"/>
    <property type="evidence" value="ECO:0007669"/>
    <property type="project" value="TreeGrafter"/>
</dbReference>
<evidence type="ECO:0000259" key="6">
    <source>
        <dbReference type="PROSITE" id="PS50219"/>
    </source>
</evidence>
<comment type="caution">
    <text evidence="7">The sequence shown here is derived from an EMBL/GenBank/DDBJ whole genome shotgun (WGS) entry which is preliminary data.</text>
</comment>
<proteinExistence type="predicted"/>
<accession>A0A2T9ZG87</accession>
<dbReference type="GO" id="GO:0015031">
    <property type="term" value="P:protein transport"/>
    <property type="evidence" value="ECO:0007669"/>
    <property type="project" value="UniProtKB-KW"/>
</dbReference>
<dbReference type="GO" id="GO:0005737">
    <property type="term" value="C:cytoplasm"/>
    <property type="evidence" value="ECO:0007669"/>
    <property type="project" value="UniProtKB-SubCell"/>
</dbReference>
<reference evidence="7 8" key="1">
    <citation type="journal article" date="2018" name="MBio">
        <title>Comparative Genomics Reveals the Core Gene Toolbox for the Fungus-Insect Symbiosis.</title>
        <authorList>
            <person name="Wang Y."/>
            <person name="Stata M."/>
            <person name="Wang W."/>
            <person name="Stajich J.E."/>
            <person name="White M.M."/>
            <person name="Moncalvo J.M."/>
        </authorList>
    </citation>
    <scope>NUCLEOTIDE SEQUENCE [LARGE SCALE GENOMIC DNA]</scope>
    <source>
        <strain evidence="7 8">SC-DP-2</strain>
    </source>
</reference>
<feature type="region of interest" description="Disordered" evidence="5">
    <location>
        <begin position="40"/>
        <end position="151"/>
    </location>
</feature>